<dbReference type="GeneID" id="10500876"/>
<dbReference type="SUPFAM" id="SSF53335">
    <property type="entry name" value="S-adenosyl-L-methionine-dependent methyltransferases"/>
    <property type="match status" value="1"/>
</dbReference>
<evidence type="ECO:0000313" key="2">
    <source>
        <dbReference type="Proteomes" id="UP000001064"/>
    </source>
</evidence>
<dbReference type="RefSeq" id="XP_003287139.1">
    <property type="nucleotide sequence ID" value="XM_003287091.1"/>
</dbReference>
<dbReference type="GO" id="GO:0106370">
    <property type="term" value="F:protein-L-histidine N-pros-methyltransferase activity"/>
    <property type="evidence" value="ECO:0007669"/>
    <property type="project" value="InterPro"/>
</dbReference>
<dbReference type="InterPro" id="IPR029063">
    <property type="entry name" value="SAM-dependent_MTases_sf"/>
</dbReference>
<dbReference type="OMA" id="PYMHYVE"/>
<dbReference type="PANTHER" id="PTHR12890:SF0">
    <property type="entry name" value="PROTEIN-L-HISTIDINE N-PROS-METHYLTRANSFERASE"/>
    <property type="match status" value="1"/>
</dbReference>
<dbReference type="InterPro" id="IPR007884">
    <property type="entry name" value="METL9"/>
</dbReference>
<dbReference type="PANTHER" id="PTHR12890">
    <property type="entry name" value="DREV PROTEIN"/>
    <property type="match status" value="1"/>
</dbReference>
<name>F0ZIA5_DICPU</name>
<proteinExistence type="predicted"/>
<dbReference type="KEGG" id="dpp:DICPUDRAFT_32061"/>
<dbReference type="eggNOG" id="KOG3987">
    <property type="taxonomic scope" value="Eukaryota"/>
</dbReference>
<dbReference type="EMBL" id="GL871030">
    <property type="protein sequence ID" value="EGC36324.1"/>
    <property type="molecule type" value="Genomic_DNA"/>
</dbReference>
<dbReference type="OrthoDB" id="199041at2759"/>
<protein>
    <submittedName>
        <fullName evidence="1">Uncharacterized protein</fullName>
    </submittedName>
</protein>
<dbReference type="AlphaFoldDB" id="F0ZIA5"/>
<dbReference type="Gene3D" id="3.40.50.150">
    <property type="entry name" value="Vaccinia Virus protein VP39"/>
    <property type="match status" value="1"/>
</dbReference>
<dbReference type="FunCoup" id="F0ZIA5">
    <property type="interactions" value="2"/>
</dbReference>
<dbReference type="InParanoid" id="F0ZIA5"/>
<keyword evidence="2" id="KW-1185">Reference proteome</keyword>
<dbReference type="VEuPathDB" id="AmoebaDB:DICPUDRAFT_32061"/>
<reference evidence="2" key="1">
    <citation type="journal article" date="2011" name="Genome Biol.">
        <title>Comparative genomics of the social amoebae Dictyostelium discoideum and Dictyostelium purpureum.</title>
        <authorList>
            <consortium name="US DOE Joint Genome Institute (JGI-PGF)"/>
            <person name="Sucgang R."/>
            <person name="Kuo A."/>
            <person name="Tian X."/>
            <person name="Salerno W."/>
            <person name="Parikh A."/>
            <person name="Feasley C.L."/>
            <person name="Dalin E."/>
            <person name="Tu H."/>
            <person name="Huang E."/>
            <person name="Barry K."/>
            <person name="Lindquist E."/>
            <person name="Shapiro H."/>
            <person name="Bruce D."/>
            <person name="Schmutz J."/>
            <person name="Salamov A."/>
            <person name="Fey P."/>
            <person name="Gaudet P."/>
            <person name="Anjard C."/>
            <person name="Babu M.M."/>
            <person name="Basu S."/>
            <person name="Bushmanova Y."/>
            <person name="van der Wel H."/>
            <person name="Katoh-Kurasawa M."/>
            <person name="Dinh C."/>
            <person name="Coutinho P.M."/>
            <person name="Saito T."/>
            <person name="Elias M."/>
            <person name="Schaap P."/>
            <person name="Kay R.R."/>
            <person name="Henrissat B."/>
            <person name="Eichinger L."/>
            <person name="Rivero F."/>
            <person name="Putnam N.H."/>
            <person name="West C.M."/>
            <person name="Loomis W.F."/>
            <person name="Chisholm R.L."/>
            <person name="Shaulsky G."/>
            <person name="Strassmann J.E."/>
            <person name="Queller D.C."/>
            <person name="Kuspa A."/>
            <person name="Grigoriev I.V."/>
        </authorList>
    </citation>
    <scope>NUCLEOTIDE SEQUENCE [LARGE SCALE GENOMIC DNA]</scope>
    <source>
        <strain evidence="2">QSDP1</strain>
    </source>
</reference>
<evidence type="ECO:0000313" key="1">
    <source>
        <dbReference type="EMBL" id="EGC36324.1"/>
    </source>
</evidence>
<organism evidence="1 2">
    <name type="scientific">Dictyostelium purpureum</name>
    <name type="common">Slime mold</name>
    <dbReference type="NCBI Taxonomy" id="5786"/>
    <lineage>
        <taxon>Eukaryota</taxon>
        <taxon>Amoebozoa</taxon>
        <taxon>Evosea</taxon>
        <taxon>Eumycetozoa</taxon>
        <taxon>Dictyostelia</taxon>
        <taxon>Dictyosteliales</taxon>
        <taxon>Dictyosteliaceae</taxon>
        <taxon>Dictyostelium</taxon>
    </lineage>
</organism>
<dbReference type="Pfam" id="PF05219">
    <property type="entry name" value="DREV"/>
    <property type="match status" value="1"/>
</dbReference>
<dbReference type="Proteomes" id="UP000001064">
    <property type="component" value="Unassembled WGS sequence"/>
</dbReference>
<gene>
    <name evidence="1" type="ORF">DICPUDRAFT_32061</name>
</gene>
<accession>F0ZIA5</accession>
<sequence length="326" mass="38077">MKSWKNYAIDMIKEQAEREIYQENRGDTDSDDETISSYNLKRYSKLKREYSKYYRFKVKNKDNQYLLKLFVQTEFDRETLDFIIETPRWSFITNSLNWAMSWVYTKTDIMGYIGMGKMFILSTNQYKRILRLIYNDNNNEKNLDDLLYLNTMNNIGSGCGTTTLCMAPLFKFVTATEASKGMVYSLKKKGIDSVFCLDIEQCEELKDTSYDIISCLNVLDRCEKPISLLNSIKNFLNPNGKIILAVVYPFRPYVEFGGIDNKPLEHIELKQETIEDYVHSFNTNVFKPNGFELDAFTVAPYISEGDALYQNYVLTDAVFVLKVKDR</sequence>
<dbReference type="CDD" id="cd02440">
    <property type="entry name" value="AdoMet_MTases"/>
    <property type="match status" value="1"/>
</dbReference>